<dbReference type="Proteomes" id="UP000289216">
    <property type="component" value="Unassembled WGS sequence"/>
</dbReference>
<name>A0A4Q2KXK7_9FUSO</name>
<protein>
    <recommendedName>
        <fullName evidence="3">DUF1963 domain-containing protein</fullName>
    </recommendedName>
</protein>
<evidence type="ECO:0000313" key="2">
    <source>
        <dbReference type="Proteomes" id="UP000289216"/>
    </source>
</evidence>
<proteinExistence type="predicted"/>
<reference evidence="1 2" key="1">
    <citation type="submission" date="2019-01" db="EMBL/GenBank/DDBJ databases">
        <title>Fusobacterium necrophorum Isolated From the Uterus of Dairy Cows.</title>
        <authorList>
            <person name="Francis A.M."/>
        </authorList>
    </citation>
    <scope>NUCLEOTIDE SEQUENCE [LARGE SCALE GENOMIC DNA]</scope>
    <source>
        <strain evidence="1 2">KG35</strain>
    </source>
</reference>
<dbReference type="AlphaFoldDB" id="A0A4Q2KXK7"/>
<gene>
    <name evidence="1" type="ORF">EPT53_04070</name>
</gene>
<dbReference type="EMBL" id="SBAP01000008">
    <property type="protein sequence ID" value="RXZ70384.1"/>
    <property type="molecule type" value="Genomic_DNA"/>
</dbReference>
<organism evidence="1 2">
    <name type="scientific">Fusobacterium necrophorum</name>
    <dbReference type="NCBI Taxonomy" id="859"/>
    <lineage>
        <taxon>Bacteria</taxon>
        <taxon>Fusobacteriati</taxon>
        <taxon>Fusobacteriota</taxon>
        <taxon>Fusobacteriia</taxon>
        <taxon>Fusobacteriales</taxon>
        <taxon>Fusobacteriaceae</taxon>
        <taxon>Fusobacterium</taxon>
    </lineage>
</organism>
<evidence type="ECO:0008006" key="3">
    <source>
        <dbReference type="Google" id="ProtNLM"/>
    </source>
</evidence>
<evidence type="ECO:0000313" key="1">
    <source>
        <dbReference type="EMBL" id="RXZ70384.1"/>
    </source>
</evidence>
<accession>A0A4Q2KXK7</accession>
<sequence length="185" mass="21872">MNLIASIGQEEEKKIIGRIGGNVPCFFLDKEKTIKEYRFYMVFQNPNNPKEFFSIFIPNEYGFMLDRNIYPNCSVKVFSHAFSKESKNTEYTLGGINKTHIIGYDQVDSNKFDFITKARTPKLLQDETYYTEKLKKDGYEFFIQVDENYYTNNLLQENYIFGYGALYLYKHRENGDVIAGFWQYS</sequence>
<comment type="caution">
    <text evidence="1">The sequence shown here is derived from an EMBL/GenBank/DDBJ whole genome shotgun (WGS) entry which is preliminary data.</text>
</comment>
<dbReference type="RefSeq" id="WP_129490813.1">
    <property type="nucleotide sequence ID" value="NZ_SBAP01000008.1"/>
</dbReference>